<feature type="coiled-coil region" evidence="1">
    <location>
        <begin position="4"/>
        <end position="31"/>
    </location>
</feature>
<protein>
    <submittedName>
        <fullName evidence="2">Uncharacterized protein</fullName>
    </submittedName>
</protein>
<reference evidence="2" key="1">
    <citation type="journal article" date="2021" name="Proc. Natl. Acad. Sci. U.S.A.">
        <title>A Catalog of Tens of Thousands of Viruses from Human Metagenomes Reveals Hidden Associations with Chronic Diseases.</title>
        <authorList>
            <person name="Tisza M.J."/>
            <person name="Buck C.B."/>
        </authorList>
    </citation>
    <scope>NUCLEOTIDE SEQUENCE</scope>
    <source>
        <strain evidence="2">CtPsO101</strain>
    </source>
</reference>
<keyword evidence="1" id="KW-0175">Coiled coil</keyword>
<name>A0A8S5PWL0_9CAUD</name>
<evidence type="ECO:0000256" key="1">
    <source>
        <dbReference type="SAM" id="Coils"/>
    </source>
</evidence>
<proteinExistence type="predicted"/>
<organism evidence="2">
    <name type="scientific">Siphoviridae sp. ctPsO101</name>
    <dbReference type="NCBI Taxonomy" id="2825487"/>
    <lineage>
        <taxon>Viruses</taxon>
        <taxon>Duplodnaviria</taxon>
        <taxon>Heunggongvirae</taxon>
        <taxon>Uroviricota</taxon>
        <taxon>Caudoviricetes</taxon>
    </lineage>
</organism>
<dbReference type="EMBL" id="BK015523">
    <property type="protein sequence ID" value="DAE10977.1"/>
    <property type="molecule type" value="Genomic_DNA"/>
</dbReference>
<evidence type="ECO:0000313" key="2">
    <source>
        <dbReference type="EMBL" id="DAE10977.1"/>
    </source>
</evidence>
<sequence length="53" mass="6561">MEERERMEQYKKEIMETVAKMEQNRKEILEMVENLKNPHRVELIHIFVSKLCK</sequence>
<accession>A0A8S5PWL0</accession>